<dbReference type="Proteomes" id="UP001632037">
    <property type="component" value="Unassembled WGS sequence"/>
</dbReference>
<organism evidence="1 2">
    <name type="scientific">Phytophthora oleae</name>
    <dbReference type="NCBI Taxonomy" id="2107226"/>
    <lineage>
        <taxon>Eukaryota</taxon>
        <taxon>Sar</taxon>
        <taxon>Stramenopiles</taxon>
        <taxon>Oomycota</taxon>
        <taxon>Peronosporomycetes</taxon>
        <taxon>Peronosporales</taxon>
        <taxon>Peronosporaceae</taxon>
        <taxon>Phytophthora</taxon>
    </lineage>
</organism>
<proteinExistence type="predicted"/>
<accession>A0ABD3FKV7</accession>
<comment type="caution">
    <text evidence="1">The sequence shown here is derived from an EMBL/GenBank/DDBJ whole genome shotgun (WGS) entry which is preliminary data.</text>
</comment>
<dbReference type="EMBL" id="JBIMZQ010000017">
    <property type="protein sequence ID" value="KAL3666440.1"/>
    <property type="molecule type" value="Genomic_DNA"/>
</dbReference>
<protein>
    <recommendedName>
        <fullName evidence="3">Pectate lyase</fullName>
    </recommendedName>
</protein>
<sequence length="93" mass="10480">MEDITSGVNIDIFNEDSNDADIHGAHLICCQCYDYSNGDSKRCNSIARGDAYCYGGDTAMYDACYDKFTRWGEDSRNQLAEKVKQSTATWKIE</sequence>
<gene>
    <name evidence="1" type="ORF">V7S43_008690</name>
</gene>
<evidence type="ECO:0008006" key="3">
    <source>
        <dbReference type="Google" id="ProtNLM"/>
    </source>
</evidence>
<name>A0ABD3FKV7_9STRA</name>
<evidence type="ECO:0000313" key="2">
    <source>
        <dbReference type="Proteomes" id="UP001632037"/>
    </source>
</evidence>
<reference evidence="1 2" key="1">
    <citation type="submission" date="2024-09" db="EMBL/GenBank/DDBJ databases">
        <title>Genome sequencing and assembly of Phytophthora oleae, isolate VK10A, causative agent of rot of olive drupes.</title>
        <authorList>
            <person name="Conti Taguali S."/>
            <person name="Riolo M."/>
            <person name="La Spada F."/>
            <person name="Cacciola S.O."/>
            <person name="Dionisio G."/>
        </authorList>
    </citation>
    <scope>NUCLEOTIDE SEQUENCE [LARGE SCALE GENOMIC DNA]</scope>
    <source>
        <strain evidence="1 2">VK10A</strain>
    </source>
</reference>
<evidence type="ECO:0000313" key="1">
    <source>
        <dbReference type="EMBL" id="KAL3666440.1"/>
    </source>
</evidence>
<keyword evidence="2" id="KW-1185">Reference proteome</keyword>
<dbReference type="AlphaFoldDB" id="A0ABD3FKV7"/>